<geneLocation type="plasmid" evidence="5 6">
    <name>unnamed1</name>
</geneLocation>
<feature type="domain" description="HTH marR-type" evidence="4">
    <location>
        <begin position="1"/>
        <end position="138"/>
    </location>
</feature>
<dbReference type="InterPro" id="IPR036388">
    <property type="entry name" value="WH-like_DNA-bd_sf"/>
</dbReference>
<evidence type="ECO:0000256" key="2">
    <source>
        <dbReference type="ARBA" id="ARBA00023125"/>
    </source>
</evidence>
<gene>
    <name evidence="5" type="ORF">PQ457_17000</name>
</gene>
<keyword evidence="3" id="KW-0804">Transcription</keyword>
<dbReference type="RefSeq" id="WP_273620035.1">
    <property type="nucleotide sequence ID" value="NZ_CP117418.1"/>
</dbReference>
<accession>A0ABY7U5U2</accession>
<dbReference type="Gene3D" id="1.10.10.10">
    <property type="entry name" value="Winged helix-like DNA-binding domain superfamily/Winged helix DNA-binding domain"/>
    <property type="match status" value="1"/>
</dbReference>
<protein>
    <submittedName>
        <fullName evidence="5">MarR family winged helix-turn-helix transcriptional regulator</fullName>
    </submittedName>
</protein>
<dbReference type="Proteomes" id="UP001218231">
    <property type="component" value="Plasmid unnamed1"/>
</dbReference>
<keyword evidence="1" id="KW-0805">Transcription regulation</keyword>
<keyword evidence="2" id="KW-0238">DNA-binding</keyword>
<dbReference type="PANTHER" id="PTHR42756">
    <property type="entry name" value="TRANSCRIPTIONAL REGULATOR, MARR"/>
    <property type="match status" value="1"/>
</dbReference>
<organism evidence="5 6">
    <name type="scientific">Novosphingobium humi</name>
    <dbReference type="NCBI Taxonomy" id="2282397"/>
    <lineage>
        <taxon>Bacteria</taxon>
        <taxon>Pseudomonadati</taxon>
        <taxon>Pseudomonadota</taxon>
        <taxon>Alphaproteobacteria</taxon>
        <taxon>Sphingomonadales</taxon>
        <taxon>Sphingomonadaceae</taxon>
        <taxon>Novosphingobium</taxon>
    </lineage>
</organism>
<keyword evidence="6" id="KW-1185">Reference proteome</keyword>
<dbReference type="Pfam" id="PF12802">
    <property type="entry name" value="MarR_2"/>
    <property type="match status" value="1"/>
</dbReference>
<dbReference type="PROSITE" id="PS50995">
    <property type="entry name" value="HTH_MARR_2"/>
    <property type="match status" value="1"/>
</dbReference>
<evidence type="ECO:0000256" key="1">
    <source>
        <dbReference type="ARBA" id="ARBA00023015"/>
    </source>
</evidence>
<sequence>MREDLEGYPSYSINHLASLGQAAQARMLEPLGLSLLMVRALTVLYIEDGLTINEIALRSFAEQSTTSRTIEAMVNAGLLERRTPAGDQRRREVILTAAGRDKMLAVWPLIEGYRALLTAGIDAQDLVVCQRVLGAMIGNLQRGQG</sequence>
<dbReference type="InterPro" id="IPR000835">
    <property type="entry name" value="HTH_MarR-typ"/>
</dbReference>
<evidence type="ECO:0000256" key="3">
    <source>
        <dbReference type="ARBA" id="ARBA00023163"/>
    </source>
</evidence>
<reference evidence="5 6" key="1">
    <citation type="submission" date="2023-02" db="EMBL/GenBank/DDBJ databases">
        <title>Genome sequence of Novosphingobium humi KACC 19094.</title>
        <authorList>
            <person name="Kim S."/>
            <person name="Heo J."/>
            <person name="Kwon S.-W."/>
        </authorList>
    </citation>
    <scope>NUCLEOTIDE SEQUENCE [LARGE SCALE GENOMIC DNA]</scope>
    <source>
        <strain evidence="5 6">KACC 19094</strain>
        <plasmid evidence="5 6">unnamed1</plasmid>
    </source>
</reference>
<dbReference type="SUPFAM" id="SSF46785">
    <property type="entry name" value="Winged helix' DNA-binding domain"/>
    <property type="match status" value="1"/>
</dbReference>
<dbReference type="SMART" id="SM00347">
    <property type="entry name" value="HTH_MARR"/>
    <property type="match status" value="1"/>
</dbReference>
<name>A0ABY7U5U2_9SPHN</name>
<evidence type="ECO:0000313" key="5">
    <source>
        <dbReference type="EMBL" id="WCT79764.1"/>
    </source>
</evidence>
<keyword evidence="5" id="KW-0614">Plasmid</keyword>
<evidence type="ECO:0000259" key="4">
    <source>
        <dbReference type="PROSITE" id="PS50995"/>
    </source>
</evidence>
<proteinExistence type="predicted"/>
<evidence type="ECO:0000313" key="6">
    <source>
        <dbReference type="Proteomes" id="UP001218231"/>
    </source>
</evidence>
<dbReference type="EMBL" id="CP117418">
    <property type="protein sequence ID" value="WCT79764.1"/>
    <property type="molecule type" value="Genomic_DNA"/>
</dbReference>
<dbReference type="InterPro" id="IPR036390">
    <property type="entry name" value="WH_DNA-bd_sf"/>
</dbReference>
<dbReference type="PANTHER" id="PTHR42756:SF1">
    <property type="entry name" value="TRANSCRIPTIONAL REPRESSOR OF EMRAB OPERON"/>
    <property type="match status" value="1"/>
</dbReference>